<gene>
    <name evidence="1" type="ORF">BBG48_004675</name>
</gene>
<dbReference type="EMBL" id="MBEW02000007">
    <property type="protein sequence ID" value="RDY21417.1"/>
    <property type="molecule type" value="Genomic_DNA"/>
</dbReference>
<accession>A0A1C0AG74</accession>
<organism evidence="1 2">
    <name type="scientific">Criibacterium bergeronii</name>
    <dbReference type="NCBI Taxonomy" id="1871336"/>
    <lineage>
        <taxon>Bacteria</taxon>
        <taxon>Bacillati</taxon>
        <taxon>Bacillota</taxon>
        <taxon>Clostridia</taxon>
        <taxon>Peptostreptococcales</taxon>
        <taxon>Filifactoraceae</taxon>
        <taxon>Criibacterium</taxon>
    </lineage>
</organism>
<proteinExistence type="predicted"/>
<keyword evidence="2" id="KW-1185">Reference proteome</keyword>
<name>A0A1C0AG74_9FIRM</name>
<dbReference type="Proteomes" id="UP000093352">
    <property type="component" value="Unassembled WGS sequence"/>
</dbReference>
<sequence length="108" mass="12733">MRTKDVLKDIEEYSIFMQYLYLGETIKFNNGMTTLELVMDEELEIYAKNLLFPNLPPLLYSNDLSLTNVLFGIIPKLKKEKPEKHNCFSNRWEEIKELCLIQLSLNLS</sequence>
<dbReference type="STRING" id="1871336.BBG48_06590"/>
<dbReference type="RefSeq" id="WP_068913636.1">
    <property type="nucleotide sequence ID" value="NZ_MBEW02000007.1"/>
</dbReference>
<evidence type="ECO:0000313" key="1">
    <source>
        <dbReference type="EMBL" id="RDY21417.1"/>
    </source>
</evidence>
<evidence type="ECO:0000313" key="2">
    <source>
        <dbReference type="Proteomes" id="UP000093352"/>
    </source>
</evidence>
<protein>
    <submittedName>
        <fullName evidence="1">Uncharacterized protein</fullName>
    </submittedName>
</protein>
<reference evidence="1 2" key="1">
    <citation type="journal article" date="2016" name="Genome Announc.">
        <title>Draft Genome Sequence of Criibacterium bergeronii gen. nov., sp. nov., Strain CCRI-22567T, Isolated from a Vaginal Sample from a Woman with Bacterial Vaginosis.</title>
        <authorList>
            <person name="Maheux A.F."/>
            <person name="Berube E."/>
            <person name="Boudreau D.K."/>
            <person name="Raymond F."/>
            <person name="Corbeil J."/>
            <person name="Roy P.H."/>
            <person name="Boissinot M."/>
            <person name="Omar R.F."/>
        </authorList>
    </citation>
    <scope>NUCLEOTIDE SEQUENCE [LARGE SCALE GENOMIC DNA]</scope>
    <source>
        <strain evidence="1 2">CCRI-22567</strain>
    </source>
</reference>
<dbReference type="AlphaFoldDB" id="A0A1C0AG74"/>
<comment type="caution">
    <text evidence="1">The sequence shown here is derived from an EMBL/GenBank/DDBJ whole genome shotgun (WGS) entry which is preliminary data.</text>
</comment>